<sequence>MRSQTPCIYRIMDPPHEHPTPQGQYLSYHSALLYGLLLVVMGDLLRLSQPRHPNPTFLCQPHLAAVSRRKSPSTEKRPGTTPAQST</sequence>
<evidence type="ECO:0000313" key="3">
    <source>
        <dbReference type="Proteomes" id="UP000076154"/>
    </source>
</evidence>
<comment type="caution">
    <text evidence="2">The sequence shown here is derived from an EMBL/GenBank/DDBJ whole genome shotgun (WGS) entry which is preliminary data.</text>
</comment>
<feature type="region of interest" description="Disordered" evidence="1">
    <location>
        <begin position="58"/>
        <end position="86"/>
    </location>
</feature>
<accession>A0A369K9M6</accession>
<keyword evidence="3" id="KW-1185">Reference proteome</keyword>
<protein>
    <submittedName>
        <fullName evidence="2">Uncharacterized protein</fullName>
    </submittedName>
</protein>
<dbReference type="Proteomes" id="UP000076154">
    <property type="component" value="Unassembled WGS sequence"/>
</dbReference>
<evidence type="ECO:0000256" key="1">
    <source>
        <dbReference type="SAM" id="MobiDB-lite"/>
    </source>
</evidence>
<reference evidence="2" key="1">
    <citation type="submission" date="2018-04" db="EMBL/GenBank/DDBJ databases">
        <title>Whole genome sequencing of Hypsizygus marmoreus.</title>
        <authorList>
            <person name="Choi I.-G."/>
            <person name="Min B."/>
            <person name="Kim J.-G."/>
            <person name="Kim S."/>
            <person name="Oh Y.-L."/>
            <person name="Kong W.-S."/>
            <person name="Park H."/>
            <person name="Jeong J."/>
            <person name="Song E.-S."/>
        </authorList>
    </citation>
    <scope>NUCLEOTIDE SEQUENCE [LARGE SCALE GENOMIC DNA]</scope>
    <source>
        <strain evidence="2">51987-8</strain>
    </source>
</reference>
<evidence type="ECO:0000313" key="2">
    <source>
        <dbReference type="EMBL" id="RDB30282.1"/>
    </source>
</evidence>
<organism evidence="2 3">
    <name type="scientific">Hypsizygus marmoreus</name>
    <name type="common">White beech mushroom</name>
    <name type="synonym">Agaricus marmoreus</name>
    <dbReference type="NCBI Taxonomy" id="39966"/>
    <lineage>
        <taxon>Eukaryota</taxon>
        <taxon>Fungi</taxon>
        <taxon>Dikarya</taxon>
        <taxon>Basidiomycota</taxon>
        <taxon>Agaricomycotina</taxon>
        <taxon>Agaricomycetes</taxon>
        <taxon>Agaricomycetidae</taxon>
        <taxon>Agaricales</taxon>
        <taxon>Tricholomatineae</taxon>
        <taxon>Lyophyllaceae</taxon>
        <taxon>Hypsizygus</taxon>
    </lineage>
</organism>
<name>A0A369K9M6_HYPMA</name>
<proteinExistence type="predicted"/>
<gene>
    <name evidence="2" type="ORF">Hypma_007113</name>
</gene>
<dbReference type="InParanoid" id="A0A369K9M6"/>
<dbReference type="EMBL" id="LUEZ02000005">
    <property type="protein sequence ID" value="RDB30282.1"/>
    <property type="molecule type" value="Genomic_DNA"/>
</dbReference>
<dbReference type="AlphaFoldDB" id="A0A369K9M6"/>